<reference evidence="5 6" key="1">
    <citation type="journal article" date="2019" name="Int. J. Syst. Evol. Microbiol.">
        <title>The Global Catalogue of Microorganisms (GCM) 10K type strain sequencing project: providing services to taxonomists for standard genome sequencing and annotation.</title>
        <authorList>
            <consortium name="The Broad Institute Genomics Platform"/>
            <consortium name="The Broad Institute Genome Sequencing Center for Infectious Disease"/>
            <person name="Wu L."/>
            <person name="Ma J."/>
        </authorList>
    </citation>
    <scope>NUCLEOTIDE SEQUENCE [LARGE SCALE GENOMIC DNA]</scope>
    <source>
        <strain evidence="5 6">CGMCC 1.3240</strain>
    </source>
</reference>
<dbReference type="Proteomes" id="UP001596312">
    <property type="component" value="Unassembled WGS sequence"/>
</dbReference>
<dbReference type="PANTHER" id="PTHR43818">
    <property type="entry name" value="BCDNA.GH03377"/>
    <property type="match status" value="1"/>
</dbReference>
<feature type="domain" description="GFO/IDH/MocA-like oxidoreductase" evidence="4">
    <location>
        <begin position="129"/>
        <end position="264"/>
    </location>
</feature>
<dbReference type="EMBL" id="JBHSXQ010000004">
    <property type="protein sequence ID" value="MFC6906630.1"/>
    <property type="molecule type" value="Genomic_DNA"/>
</dbReference>
<feature type="region of interest" description="Disordered" evidence="2">
    <location>
        <begin position="340"/>
        <end position="360"/>
    </location>
</feature>
<feature type="region of interest" description="Disordered" evidence="2">
    <location>
        <begin position="198"/>
        <end position="220"/>
    </location>
</feature>
<protein>
    <submittedName>
        <fullName evidence="5">Gfo/Idh/MocA family protein</fullName>
    </submittedName>
</protein>
<proteinExistence type="predicted"/>
<dbReference type="Pfam" id="PF01408">
    <property type="entry name" value="GFO_IDH_MocA"/>
    <property type="match status" value="1"/>
</dbReference>
<dbReference type="AlphaFoldDB" id="A0ABD5VBN8"/>
<dbReference type="SUPFAM" id="SSF51735">
    <property type="entry name" value="NAD(P)-binding Rossmann-fold domains"/>
    <property type="match status" value="1"/>
</dbReference>
<dbReference type="Pfam" id="PF22725">
    <property type="entry name" value="GFO_IDH_MocA_C3"/>
    <property type="match status" value="1"/>
</dbReference>
<dbReference type="SUPFAM" id="SSF55347">
    <property type="entry name" value="Glyceraldehyde-3-phosphate dehydrogenase-like, C-terminal domain"/>
    <property type="match status" value="1"/>
</dbReference>
<sequence length="360" mass="38296">MTYTVGIVGCGDISDAYLSSDGRFGNYRIVACSSLDRAQAEEKAAKHGIDALGVDELLADPGVDIVVNLTPPDVHADVTLRALDAGNHVYTEKPIAASVAASERILETAAERDLLVGSAPDTFLGAALQTCRSVLDEGRIGEPIGATALWTSSGHESWHPNPDLFYREGGGPLLDVGPYYLTALVSLLGPASRVTGSVTRAREERPITSEPRRGETIPVDVPTHETGIVDFENGVVGNVTASFDVQGSSLPSPGFEIYGTEGTLSVPDPNHFDGTVSVHERGEGWEDVPPTHDYTDGRGIGVADLASALDSDWDHRTTGRLAHHVLEILTGVRRASTEGEHVSIDSTVERPSPLPRTFPY</sequence>
<dbReference type="InterPro" id="IPR036291">
    <property type="entry name" value="NAD(P)-bd_dom_sf"/>
</dbReference>
<accession>A0ABD5VBN8</accession>
<dbReference type="PANTHER" id="PTHR43818:SF11">
    <property type="entry name" value="BCDNA.GH03377"/>
    <property type="match status" value="1"/>
</dbReference>
<name>A0ABD5VBN8_9EURY</name>
<dbReference type="RefSeq" id="WP_340605201.1">
    <property type="nucleotide sequence ID" value="NZ_JBBMXV010000004.1"/>
</dbReference>
<evidence type="ECO:0000313" key="6">
    <source>
        <dbReference type="Proteomes" id="UP001596312"/>
    </source>
</evidence>
<comment type="caution">
    <text evidence="5">The sequence shown here is derived from an EMBL/GenBank/DDBJ whole genome shotgun (WGS) entry which is preliminary data.</text>
</comment>
<organism evidence="5 6">
    <name type="scientific">Halalkalicoccus tibetensis</name>
    <dbReference type="NCBI Taxonomy" id="175632"/>
    <lineage>
        <taxon>Archaea</taxon>
        <taxon>Methanobacteriati</taxon>
        <taxon>Methanobacteriota</taxon>
        <taxon>Stenosarchaea group</taxon>
        <taxon>Halobacteria</taxon>
        <taxon>Halobacteriales</taxon>
        <taxon>Halococcaceae</taxon>
        <taxon>Halalkalicoccus</taxon>
    </lineage>
</organism>
<feature type="domain" description="Gfo/Idh/MocA-like oxidoreductase N-terminal" evidence="3">
    <location>
        <begin position="4"/>
        <end position="116"/>
    </location>
</feature>
<evidence type="ECO:0000313" key="5">
    <source>
        <dbReference type="EMBL" id="MFC6906630.1"/>
    </source>
</evidence>
<feature type="compositionally biased region" description="Basic and acidic residues" evidence="2">
    <location>
        <begin position="200"/>
        <end position="215"/>
    </location>
</feature>
<evidence type="ECO:0000259" key="3">
    <source>
        <dbReference type="Pfam" id="PF01408"/>
    </source>
</evidence>
<dbReference type="Gene3D" id="3.30.360.10">
    <property type="entry name" value="Dihydrodipicolinate Reductase, domain 2"/>
    <property type="match status" value="1"/>
</dbReference>
<keyword evidence="6" id="KW-1185">Reference proteome</keyword>
<dbReference type="GO" id="GO:0016491">
    <property type="term" value="F:oxidoreductase activity"/>
    <property type="evidence" value="ECO:0007669"/>
    <property type="project" value="UniProtKB-KW"/>
</dbReference>
<dbReference type="InterPro" id="IPR050463">
    <property type="entry name" value="Gfo/Idh/MocA_oxidrdct_glycsds"/>
</dbReference>
<dbReference type="InterPro" id="IPR000683">
    <property type="entry name" value="Gfo/Idh/MocA-like_OxRdtase_N"/>
</dbReference>
<keyword evidence="1" id="KW-0560">Oxidoreductase</keyword>
<evidence type="ECO:0000256" key="2">
    <source>
        <dbReference type="SAM" id="MobiDB-lite"/>
    </source>
</evidence>
<dbReference type="Gene3D" id="3.40.50.720">
    <property type="entry name" value="NAD(P)-binding Rossmann-like Domain"/>
    <property type="match status" value="1"/>
</dbReference>
<evidence type="ECO:0000259" key="4">
    <source>
        <dbReference type="Pfam" id="PF22725"/>
    </source>
</evidence>
<gene>
    <name evidence="5" type="ORF">ACFQGH_15650</name>
</gene>
<dbReference type="InterPro" id="IPR055170">
    <property type="entry name" value="GFO_IDH_MocA-like_dom"/>
</dbReference>
<evidence type="ECO:0000256" key="1">
    <source>
        <dbReference type="ARBA" id="ARBA00023002"/>
    </source>
</evidence>